<dbReference type="CDD" id="cd03363">
    <property type="entry name" value="TOPRIM_TopoIA_TopoI"/>
    <property type="match status" value="1"/>
</dbReference>
<dbReference type="Pfam" id="PF01131">
    <property type="entry name" value="Topoisom_bac"/>
    <property type="match status" value="1"/>
</dbReference>
<feature type="domain" description="Topo IA-type catalytic" evidence="13">
    <location>
        <begin position="143"/>
        <end position="588"/>
    </location>
</feature>
<name>B3QUJ8_CHLT3</name>
<dbReference type="SUPFAM" id="SSF56712">
    <property type="entry name" value="Prokaryotic type I DNA topoisomerase"/>
    <property type="match status" value="1"/>
</dbReference>
<accession>B3QUJ8</accession>
<evidence type="ECO:0000313" key="15">
    <source>
        <dbReference type="Proteomes" id="UP000001208"/>
    </source>
</evidence>
<dbReference type="InterPro" id="IPR000380">
    <property type="entry name" value="Topo_IA"/>
</dbReference>
<dbReference type="AlphaFoldDB" id="B3QUJ8"/>
<feature type="compositionally biased region" description="Basic and acidic residues" evidence="11">
    <location>
        <begin position="443"/>
        <end position="452"/>
    </location>
</feature>
<dbReference type="GO" id="GO:0003917">
    <property type="term" value="F:DNA topoisomerase type I (single strand cut, ATP-independent) activity"/>
    <property type="evidence" value="ECO:0007669"/>
    <property type="project" value="UniProtKB-UniRule"/>
</dbReference>
<dbReference type="PANTHER" id="PTHR42785">
    <property type="entry name" value="DNA TOPOISOMERASE, TYPE IA, CORE"/>
    <property type="match status" value="1"/>
</dbReference>
<dbReference type="InterPro" id="IPR003601">
    <property type="entry name" value="Topo_IA_2"/>
</dbReference>
<dbReference type="PROSITE" id="PS50880">
    <property type="entry name" value="TOPRIM"/>
    <property type="match status" value="1"/>
</dbReference>
<evidence type="ECO:0000256" key="2">
    <source>
        <dbReference type="ARBA" id="ARBA00009446"/>
    </source>
</evidence>
<feature type="domain" description="Toprim" evidence="12">
    <location>
        <begin position="17"/>
        <end position="127"/>
    </location>
</feature>
<comment type="function">
    <text evidence="10">Releases the supercoiling and torsional tension of DNA, which is introduced during the DNA replication and transcription, by transiently cleaving and rejoining one strand of the DNA duplex. Introduces a single-strand break via transesterification at a target site in duplex DNA. The scissile phosphodiester is attacked by the catalytic tyrosine of the enzyme, resulting in the formation of a DNA-(5'-phosphotyrosyl)-enzyme intermediate and the expulsion of a 3'-OH DNA strand. The free DNA strand then undergoes passage around the unbroken strand, thus removing DNA supercoils. Finally, in the religation step, the DNA 3'-OH attacks the covalent intermediate to expel the active-site tyrosine and restore the DNA phosphodiester backbone.</text>
</comment>
<feature type="site" description="Interaction with DNA" evidence="10">
    <location>
        <position position="162"/>
    </location>
</feature>
<dbReference type="InterPro" id="IPR013497">
    <property type="entry name" value="Topo_IA_cen"/>
</dbReference>
<dbReference type="InterPro" id="IPR013498">
    <property type="entry name" value="Topo_IA_Znf"/>
</dbReference>
<dbReference type="Gene3D" id="3.40.50.140">
    <property type="match status" value="1"/>
</dbReference>
<dbReference type="InterPro" id="IPR034149">
    <property type="entry name" value="TOPRIM_TopoI"/>
</dbReference>
<dbReference type="OrthoDB" id="9804262at2"/>
<evidence type="ECO:0000256" key="9">
    <source>
        <dbReference type="ARBA" id="ARBA00023235"/>
    </source>
</evidence>
<keyword evidence="5" id="KW-0862">Zinc</keyword>
<dbReference type="GO" id="GO:0006265">
    <property type="term" value="P:DNA topological change"/>
    <property type="evidence" value="ECO:0007669"/>
    <property type="project" value="UniProtKB-UniRule"/>
</dbReference>
<dbReference type="PANTHER" id="PTHR42785:SF1">
    <property type="entry name" value="DNA TOPOISOMERASE"/>
    <property type="match status" value="1"/>
</dbReference>
<dbReference type="Gene3D" id="2.70.20.10">
    <property type="entry name" value="Topoisomerase I, domain 3"/>
    <property type="match status" value="1"/>
</dbReference>
<dbReference type="PRINTS" id="PR00417">
    <property type="entry name" value="PRTPISMRASEI"/>
</dbReference>
<dbReference type="HAMAP" id="MF_00952">
    <property type="entry name" value="Topoisom_1_prok"/>
    <property type="match status" value="1"/>
</dbReference>
<comment type="similarity">
    <text evidence="2 10">Belongs to the type IA topoisomerase family.</text>
</comment>
<dbReference type="RefSeq" id="WP_012498988.1">
    <property type="nucleotide sequence ID" value="NC_011026.1"/>
</dbReference>
<evidence type="ECO:0000256" key="7">
    <source>
        <dbReference type="ARBA" id="ARBA00023029"/>
    </source>
</evidence>
<dbReference type="InterPro" id="IPR013825">
    <property type="entry name" value="Topo_IA_cen_sub2"/>
</dbReference>
<feature type="site" description="Interaction with DNA" evidence="10">
    <location>
        <position position="153"/>
    </location>
</feature>
<gene>
    <name evidence="10" type="primary">topA</name>
    <name evidence="14" type="ordered locus">Ctha_0433</name>
</gene>
<evidence type="ECO:0000256" key="6">
    <source>
        <dbReference type="ARBA" id="ARBA00022842"/>
    </source>
</evidence>
<dbReference type="InterPro" id="IPR013824">
    <property type="entry name" value="Topo_IA_cen_sub1"/>
</dbReference>
<evidence type="ECO:0000256" key="4">
    <source>
        <dbReference type="ARBA" id="ARBA00022771"/>
    </source>
</evidence>
<reference evidence="14 15" key="1">
    <citation type="submission" date="2008-06" db="EMBL/GenBank/DDBJ databases">
        <title>Complete sequence of Chloroherpeton thalassium ATCC 35110.</title>
        <authorList>
            <consortium name="US DOE Joint Genome Institute"/>
            <person name="Lucas S."/>
            <person name="Copeland A."/>
            <person name="Lapidus A."/>
            <person name="Glavina del Rio T."/>
            <person name="Dalin E."/>
            <person name="Tice H."/>
            <person name="Bruce D."/>
            <person name="Goodwin L."/>
            <person name="Pitluck S."/>
            <person name="Schmutz J."/>
            <person name="Larimer F."/>
            <person name="Land M."/>
            <person name="Hauser L."/>
            <person name="Kyrpides N."/>
            <person name="Mikhailova N."/>
            <person name="Liu Z."/>
            <person name="Li T."/>
            <person name="Zhao F."/>
            <person name="Overmann J."/>
            <person name="Bryant D.A."/>
            <person name="Richardson P."/>
        </authorList>
    </citation>
    <scope>NUCLEOTIDE SEQUENCE [LARGE SCALE GENOMIC DNA]</scope>
    <source>
        <strain evidence="15">ATCC 35110 / GB-78</strain>
    </source>
</reference>
<keyword evidence="8 10" id="KW-0238">DNA-binding</keyword>
<dbReference type="InterPro" id="IPR003602">
    <property type="entry name" value="Topo_IA_DNA-bd_dom"/>
</dbReference>
<dbReference type="Gene3D" id="3.30.65.10">
    <property type="entry name" value="Bacterial Topoisomerase I, domain 1"/>
    <property type="match status" value="3"/>
</dbReference>
<comment type="subunit">
    <text evidence="10">Monomer.</text>
</comment>
<dbReference type="InterPro" id="IPR028612">
    <property type="entry name" value="Topoisom_1_IA"/>
</dbReference>
<dbReference type="GO" id="GO:0005694">
    <property type="term" value="C:chromosome"/>
    <property type="evidence" value="ECO:0007669"/>
    <property type="project" value="InterPro"/>
</dbReference>
<feature type="active site" description="O-(5'-phospho-DNA)-tyrosine intermediate" evidence="10">
    <location>
        <position position="313"/>
    </location>
</feature>
<dbReference type="SMART" id="SM00437">
    <property type="entry name" value="TOP1Ac"/>
    <property type="match status" value="1"/>
</dbReference>
<evidence type="ECO:0000259" key="12">
    <source>
        <dbReference type="PROSITE" id="PS50880"/>
    </source>
</evidence>
<dbReference type="EMBL" id="CP001100">
    <property type="protein sequence ID" value="ACF12904.1"/>
    <property type="molecule type" value="Genomic_DNA"/>
</dbReference>
<feature type="site" description="Interaction with DNA" evidence="10">
    <location>
        <position position="157"/>
    </location>
</feature>
<comment type="catalytic activity">
    <reaction evidence="1 10">
        <text>ATP-independent breakage of single-stranded DNA, followed by passage and rejoining.</text>
        <dbReference type="EC" id="5.6.2.1"/>
    </reaction>
</comment>
<evidence type="ECO:0000256" key="3">
    <source>
        <dbReference type="ARBA" id="ARBA00022723"/>
    </source>
</evidence>
<keyword evidence="7 10" id="KW-0799">Topoisomerase</keyword>
<dbReference type="Proteomes" id="UP000001208">
    <property type="component" value="Chromosome"/>
</dbReference>
<keyword evidence="9 10" id="KW-0413">Isomerase</keyword>
<organism evidence="14 15">
    <name type="scientific">Chloroherpeton thalassium (strain ATCC 35110 / GB-78)</name>
    <dbReference type="NCBI Taxonomy" id="517418"/>
    <lineage>
        <taxon>Bacteria</taxon>
        <taxon>Pseudomonadati</taxon>
        <taxon>Chlorobiota</taxon>
        <taxon>Chlorobiia</taxon>
        <taxon>Chlorobiales</taxon>
        <taxon>Chloroherpetonaceae</taxon>
        <taxon>Chloroherpeton</taxon>
    </lineage>
</organism>
<proteinExistence type="inferred from homology"/>
<dbReference type="SUPFAM" id="SSF57783">
    <property type="entry name" value="Zinc beta-ribbon"/>
    <property type="match status" value="3"/>
</dbReference>
<evidence type="ECO:0000313" key="14">
    <source>
        <dbReference type="EMBL" id="ACF12904.1"/>
    </source>
</evidence>
<dbReference type="KEGG" id="cts:Ctha_0433"/>
<keyword evidence="6" id="KW-0460">Magnesium</keyword>
<dbReference type="Pfam" id="PF01751">
    <property type="entry name" value="Toprim"/>
    <property type="match status" value="1"/>
</dbReference>
<evidence type="ECO:0000256" key="5">
    <source>
        <dbReference type="ARBA" id="ARBA00022833"/>
    </source>
</evidence>
<feature type="region of interest" description="Disordered" evidence="11">
    <location>
        <begin position="443"/>
        <end position="462"/>
    </location>
</feature>
<dbReference type="InterPro" id="IPR005733">
    <property type="entry name" value="TopoI_bac-type"/>
</dbReference>
<dbReference type="InterPro" id="IPR023406">
    <property type="entry name" value="Topo_IA_AS"/>
</dbReference>
<keyword evidence="4" id="KW-0863">Zinc-finger</keyword>
<dbReference type="EC" id="5.6.2.1" evidence="10"/>
<dbReference type="HOGENOM" id="CLU_002929_4_3_10"/>
<dbReference type="InterPro" id="IPR006171">
    <property type="entry name" value="TOPRIM_dom"/>
</dbReference>
<dbReference type="eggNOG" id="COG0551">
    <property type="taxonomic scope" value="Bacteria"/>
</dbReference>
<dbReference type="SMART" id="SM00436">
    <property type="entry name" value="TOP1Bc"/>
    <property type="match status" value="1"/>
</dbReference>
<comment type="caution">
    <text evidence="10">Lacks conserved residue(s) required for the propagation of feature annotation.</text>
</comment>
<evidence type="ECO:0000256" key="11">
    <source>
        <dbReference type="SAM" id="MobiDB-lite"/>
    </source>
</evidence>
<dbReference type="SMART" id="SM00493">
    <property type="entry name" value="TOPRIM"/>
    <property type="match status" value="1"/>
</dbReference>
<keyword evidence="15" id="KW-1185">Reference proteome</keyword>
<dbReference type="InterPro" id="IPR023405">
    <property type="entry name" value="Topo_IA_core_domain"/>
</dbReference>
<feature type="site" description="Interaction with DNA" evidence="10">
    <location>
        <position position="47"/>
    </location>
</feature>
<dbReference type="GO" id="GO:0003677">
    <property type="term" value="F:DNA binding"/>
    <property type="evidence" value="ECO:0007669"/>
    <property type="project" value="UniProtKB-KW"/>
</dbReference>
<feature type="site" description="Interaction with DNA" evidence="10">
    <location>
        <position position="520"/>
    </location>
</feature>
<feature type="region of interest" description="Interaction with DNA" evidence="10">
    <location>
        <begin position="177"/>
        <end position="182"/>
    </location>
</feature>
<evidence type="ECO:0000259" key="13">
    <source>
        <dbReference type="PROSITE" id="PS52039"/>
    </source>
</evidence>
<evidence type="ECO:0000256" key="8">
    <source>
        <dbReference type="ARBA" id="ARBA00023125"/>
    </source>
</evidence>
<keyword evidence="3" id="KW-0479">Metal-binding</keyword>
<dbReference type="InterPro" id="IPR013826">
    <property type="entry name" value="Topo_IA_cen_sub3"/>
</dbReference>
<dbReference type="Pfam" id="PF01396">
    <property type="entry name" value="Zn_ribbon_Top1"/>
    <property type="match status" value="3"/>
</dbReference>
<sequence>MPAKKSTTGNVGSAKGKKLVIVESPSKAKTINKYLGKDFAVYASVGHIKDLPKKEIGLDFEHHYEPRYEVIEGKEKVVREMKKLAGEADEIMIATDPDREGEAIAWHIANEVSGAKKPIRRVLFNEITARAVKEAIQETRDIDYSLVRSQQARQAMDKIVGYRISPFLWDTVLRGLSAGRVQSVALRLICEREAEIDAFETKEYWSILADFTTESGEKFTAKLVKQNGKDIEIPNEAEAKRLLDLLNARLYAISEIRRRKTKRNPPAPFTTSLLQQSASNRLGYGSKKTMSLAQQLYEGIEIGSEGAVGLITYMRTDSKRISQDAQEEARKFIQQAFGEDYTPEKPKQYKTSEKAQDAHEAIRPTSVFRKPSDLAPFLSKDQLRLYELIWKRFVASQMSPAELEQTGVDISDHEKEFIFRASGSVVLFDGFLKIFGDQRELDYEERKSTKEEASEEDAPTKLPKNLKEKESLTLDALKENQHFTKPPARYSEASLVKELDNYGIGRPSTYASIISTLLDRKYVELRQRRLNPTELGKDVSRILIANFPELFNVTFTAGMENNLDKVAAGDDDYESLLDNFYKPLEETLGVRKANPILPQNENAEVCDKCGEGRMVVKWTKSGKFLGCSRYPKCKNIKPIAVEKPKPVETGIKCSKCESGRMVVREGRFGKFLACTNYPECESLLNINKKGQVEPPKVPPLTTELACPNCGAPLYLREGKRGLWLGCSKFPKCRGRKSWNDLDDETRAKLEAAHSANLAKHPPVEIKMLDGSPLNLNAKLEDLISNASDFVKGIEESAEAEIDS</sequence>
<evidence type="ECO:0000256" key="10">
    <source>
        <dbReference type="HAMAP-Rule" id="MF_00952"/>
    </source>
</evidence>
<dbReference type="eggNOG" id="COG0550">
    <property type="taxonomic scope" value="Bacteria"/>
</dbReference>
<dbReference type="PROSITE" id="PS00396">
    <property type="entry name" value="TOPO_IA_1"/>
    <property type="match status" value="1"/>
</dbReference>
<dbReference type="CDD" id="cd00186">
    <property type="entry name" value="TOP1Ac"/>
    <property type="match status" value="1"/>
</dbReference>
<dbReference type="Gene3D" id="1.10.460.10">
    <property type="entry name" value="Topoisomerase I, domain 2"/>
    <property type="match status" value="1"/>
</dbReference>
<dbReference type="STRING" id="517418.Ctha_0433"/>
<protein>
    <recommendedName>
        <fullName evidence="10">DNA topoisomerase 1</fullName>
        <ecNumber evidence="10">5.6.2.1</ecNumber>
    </recommendedName>
    <alternativeName>
        <fullName evidence="10">DNA topoisomerase I</fullName>
    </alternativeName>
</protein>
<feature type="site" description="Interaction with DNA" evidence="10">
    <location>
        <position position="315"/>
    </location>
</feature>
<evidence type="ECO:0000256" key="1">
    <source>
        <dbReference type="ARBA" id="ARBA00000213"/>
    </source>
</evidence>
<dbReference type="GO" id="GO:0008270">
    <property type="term" value="F:zinc ion binding"/>
    <property type="evidence" value="ECO:0007669"/>
    <property type="project" value="UniProtKB-KW"/>
</dbReference>
<dbReference type="NCBIfam" id="TIGR01051">
    <property type="entry name" value="topA_bact"/>
    <property type="match status" value="1"/>
</dbReference>
<dbReference type="Gene3D" id="1.10.290.10">
    <property type="entry name" value="Topoisomerase I, domain 4"/>
    <property type="match status" value="1"/>
</dbReference>
<dbReference type="PROSITE" id="PS52039">
    <property type="entry name" value="TOPO_IA_2"/>
    <property type="match status" value="1"/>
</dbReference>
<feature type="site" description="Interaction with DNA" evidence="10">
    <location>
        <position position="169"/>
    </location>
</feature>